<reference evidence="7 8" key="1">
    <citation type="journal article" date="2023" name="Commun. Biol.">
        <title>Genome analysis of Parmales, the sister group of diatoms, reveals the evolutionary specialization of diatoms from phago-mixotrophs to photoautotrophs.</title>
        <authorList>
            <person name="Ban H."/>
            <person name="Sato S."/>
            <person name="Yoshikawa S."/>
            <person name="Yamada K."/>
            <person name="Nakamura Y."/>
            <person name="Ichinomiya M."/>
            <person name="Sato N."/>
            <person name="Blanc-Mathieu R."/>
            <person name="Endo H."/>
            <person name="Kuwata A."/>
            <person name="Ogata H."/>
        </authorList>
    </citation>
    <scope>NUCLEOTIDE SEQUENCE [LARGE SCALE GENOMIC DNA]</scope>
</reference>
<dbReference type="PANTHER" id="PTHR44998">
    <property type="match status" value="1"/>
</dbReference>
<comment type="pathway">
    <text evidence="1">Protein modification; protein glycosylation.</text>
</comment>
<name>A0ABQ6N735_9STRA</name>
<feature type="chain" id="PRO_5046378709" description="O-GlcNAc transferase C-terminal domain-containing protein" evidence="5">
    <location>
        <begin position="19"/>
        <end position="660"/>
    </location>
</feature>
<evidence type="ECO:0000256" key="3">
    <source>
        <dbReference type="ARBA" id="ARBA00022737"/>
    </source>
</evidence>
<sequence>MRTLLLGILLALPAFLHASLDRPISLACAGSFSEAAFAFAEIIVSNAGSPESAEESAEALHSLGNLAALEGKFVLAAYYHAEGRRTFLRALPPLAIMYQNEEPCNNIGDIYWVSSFAKKTMFEVLEDVVDLTEMPADGSISAALFSELDMGGKAEVFNAHTSLGTQLEDSGMVEWSMLHFGKAEEIVGQVDEGDVSLTVRNSIMVPVMYDNEVDLVRGRKALEEKVDRLYGESERVALRSLNQLSMPGTFYIIYQGGNDKELMTKIRGAYYNMHPKITTSIAAPPPVEKGRKVKVGFVSNYFREHSVCKLFCEMIKGMDRDGFETHVFSGSTRSDSYTKGLREGVDHFHDVSGTGFLLRNKRLVEEQELDVLVYLDVGMDTGSDLWAHSRLAGVQMVFWGHPSTTGFKDMDYFISSSLFHQAADMDGGDASERYSEQLVLMDSSSFLFRFPAHVEEVLERQGAYKKAALGLEEQHRLFLVPQSLQKFSPAFDTALAQILDAHVDNRLIVIYDAKKPLWKDRLKKRMGGMSAKVVFVPTVSPSDFHRIIAASDVLLDPYPFGGGVTTLEAFGACKAVVTFPGAQNVPQLTAGMYGMMGGEAESILVAGSVEEYVATAVRLGGDKAERERVEKLVCEGRGSVYDDDEVVREFEGIVKRAVGV</sequence>
<evidence type="ECO:0000256" key="5">
    <source>
        <dbReference type="SAM" id="SignalP"/>
    </source>
</evidence>
<proteinExistence type="predicted"/>
<evidence type="ECO:0000256" key="4">
    <source>
        <dbReference type="ARBA" id="ARBA00022803"/>
    </source>
</evidence>
<keyword evidence="8" id="KW-1185">Reference proteome</keyword>
<keyword evidence="4" id="KW-0802">TPR repeat</keyword>
<dbReference type="Gene3D" id="3.40.50.11380">
    <property type="match status" value="1"/>
</dbReference>
<protein>
    <recommendedName>
        <fullName evidence="6">O-GlcNAc transferase C-terminal domain-containing protein</fullName>
    </recommendedName>
</protein>
<dbReference type="SUPFAM" id="SSF53756">
    <property type="entry name" value="UDP-Glycosyltransferase/glycogen phosphorylase"/>
    <property type="match status" value="1"/>
</dbReference>
<keyword evidence="3" id="KW-0677">Repeat</keyword>
<evidence type="ECO:0000313" key="8">
    <source>
        <dbReference type="Proteomes" id="UP001165060"/>
    </source>
</evidence>
<dbReference type="PANTHER" id="PTHR44998:SF1">
    <property type="entry name" value="UDP-N-ACETYLGLUCOSAMINE--PEPTIDE N-ACETYLGLUCOSAMINYLTRANSFERASE 110 KDA SUBUNIT"/>
    <property type="match status" value="1"/>
</dbReference>
<dbReference type="Pfam" id="PF13844">
    <property type="entry name" value="Glyco_transf_41"/>
    <property type="match status" value="1"/>
</dbReference>
<evidence type="ECO:0000313" key="7">
    <source>
        <dbReference type="EMBL" id="GMI41551.1"/>
    </source>
</evidence>
<keyword evidence="2" id="KW-0808">Transferase</keyword>
<organism evidence="7 8">
    <name type="scientific">Tetraparma gracilis</name>
    <dbReference type="NCBI Taxonomy" id="2962635"/>
    <lineage>
        <taxon>Eukaryota</taxon>
        <taxon>Sar</taxon>
        <taxon>Stramenopiles</taxon>
        <taxon>Ochrophyta</taxon>
        <taxon>Bolidophyceae</taxon>
        <taxon>Parmales</taxon>
        <taxon>Triparmaceae</taxon>
        <taxon>Tetraparma</taxon>
    </lineage>
</organism>
<accession>A0ABQ6N735</accession>
<keyword evidence="5" id="KW-0732">Signal</keyword>
<gene>
    <name evidence="7" type="ORF">TeGR_g14317</name>
</gene>
<evidence type="ECO:0000256" key="1">
    <source>
        <dbReference type="ARBA" id="ARBA00004922"/>
    </source>
</evidence>
<evidence type="ECO:0000259" key="6">
    <source>
        <dbReference type="Pfam" id="PF13844"/>
    </source>
</evidence>
<comment type="caution">
    <text evidence="7">The sequence shown here is derived from an EMBL/GenBank/DDBJ whole genome shotgun (WGS) entry which is preliminary data.</text>
</comment>
<dbReference type="EMBL" id="BRYB01002226">
    <property type="protein sequence ID" value="GMI41551.1"/>
    <property type="molecule type" value="Genomic_DNA"/>
</dbReference>
<dbReference type="Gene3D" id="3.40.50.2000">
    <property type="entry name" value="Glycogen Phosphorylase B"/>
    <property type="match status" value="1"/>
</dbReference>
<feature type="domain" description="O-GlcNAc transferase C-terminal" evidence="6">
    <location>
        <begin position="288"/>
        <end position="447"/>
    </location>
</feature>
<dbReference type="Proteomes" id="UP001165060">
    <property type="component" value="Unassembled WGS sequence"/>
</dbReference>
<dbReference type="InterPro" id="IPR029489">
    <property type="entry name" value="OGT/SEC/SPY_C"/>
</dbReference>
<evidence type="ECO:0000256" key="2">
    <source>
        <dbReference type="ARBA" id="ARBA00022679"/>
    </source>
</evidence>
<feature type="signal peptide" evidence="5">
    <location>
        <begin position="1"/>
        <end position="18"/>
    </location>
</feature>